<dbReference type="CTD" id="284004"/>
<evidence type="ECO:0000256" key="3">
    <source>
        <dbReference type="ARBA" id="ARBA00012663"/>
    </source>
</evidence>
<dbReference type="SUPFAM" id="SSF51445">
    <property type="entry name" value="(Trans)glycosidases"/>
    <property type="match status" value="1"/>
</dbReference>
<dbReference type="PANTHER" id="PTHR21040:SF6">
    <property type="entry name" value="HEXOSAMINIDASE D"/>
    <property type="match status" value="1"/>
</dbReference>
<evidence type="ECO:0000259" key="6">
    <source>
        <dbReference type="Pfam" id="PF00728"/>
    </source>
</evidence>
<dbReference type="Proteomes" id="UP000515152">
    <property type="component" value="Chromosome 23"/>
</dbReference>
<dbReference type="AlphaFoldDB" id="A0A6P8F030"/>
<dbReference type="KEGG" id="char:105908590"/>
<accession>A0A6P8F030</accession>
<dbReference type="InterPro" id="IPR015883">
    <property type="entry name" value="Glyco_hydro_20_cat"/>
</dbReference>
<dbReference type="CDD" id="cd06565">
    <property type="entry name" value="GH20_GcnA-like"/>
    <property type="match status" value="1"/>
</dbReference>
<dbReference type="GeneID" id="105908590"/>
<dbReference type="OrthoDB" id="10023921at2759"/>
<evidence type="ECO:0000313" key="8">
    <source>
        <dbReference type="RefSeq" id="XP_031416492.1"/>
    </source>
</evidence>
<keyword evidence="4" id="KW-0378">Hydrolase</keyword>
<evidence type="ECO:0000256" key="4">
    <source>
        <dbReference type="ARBA" id="ARBA00022801"/>
    </source>
</evidence>
<dbReference type="Gene3D" id="3.20.20.80">
    <property type="entry name" value="Glycosidases"/>
    <property type="match status" value="1"/>
</dbReference>
<sequence>MSLSTIGKKLVHLDLKGAPPKFEYLLKLIHLYADLGANGLLIEYEDMFPYEGELKVLQASAYPSYSREEIFTLQDTAKSRNLEVIPLVQTFGHLEFVLKHAAFRELREVGHCLGTLNPHKERGAQLVLEMLRQVMELHPGSSALHLGADEVYLLGQGDESRQWLSAPDSSVHQLFLSHVTKVGKTMQERYPDLSLIMWDDMMRGMCLDTLKESGLVGLVQPMIWDYSPALDVENTVLLMEKYNSAGLPRLWTASSFKGSTNVHTCVPNTQRHVDNHLQWLQVVSALPAGVQLQGIALTGWQRYDHLSVLCELMPLALPSLASCLQTLMHGSFSQEAQTKVTEALGSPSTEVEDVGRVSPGSNESFPGQKLAVSMVELTAVLQSEDLQLFESNMYVRGWFTPYHRERKITNPLIAQQIQIQVMTLLQAVEPKAEEVKQEMALLYPQATVEEWVAQHISAVVAPLHSLLKDLQLAMEEMGLHAPVPPSGW</sequence>
<evidence type="ECO:0000256" key="5">
    <source>
        <dbReference type="SAM" id="MobiDB-lite"/>
    </source>
</evidence>
<evidence type="ECO:0000256" key="2">
    <source>
        <dbReference type="ARBA" id="ARBA00006285"/>
    </source>
</evidence>
<gene>
    <name evidence="8" type="primary">hexdc</name>
</gene>
<dbReference type="InterPro" id="IPR038901">
    <property type="entry name" value="HEXDC-like"/>
</dbReference>
<dbReference type="GO" id="GO:0005975">
    <property type="term" value="P:carbohydrate metabolic process"/>
    <property type="evidence" value="ECO:0007669"/>
    <property type="project" value="InterPro"/>
</dbReference>
<dbReference type="RefSeq" id="XP_031416492.1">
    <property type="nucleotide sequence ID" value="XM_031560632.2"/>
</dbReference>
<evidence type="ECO:0000313" key="7">
    <source>
        <dbReference type="Proteomes" id="UP000515152"/>
    </source>
</evidence>
<dbReference type="GO" id="GO:0004563">
    <property type="term" value="F:beta-N-acetylhexosaminidase activity"/>
    <property type="evidence" value="ECO:0007669"/>
    <property type="project" value="UniProtKB-EC"/>
</dbReference>
<keyword evidence="7" id="KW-1185">Reference proteome</keyword>
<protein>
    <recommendedName>
        <fullName evidence="3">beta-N-acetylhexosaminidase</fullName>
        <ecNumber evidence="3">3.2.1.52</ecNumber>
    </recommendedName>
</protein>
<name>A0A6P8F030_CLUHA</name>
<reference evidence="8" key="1">
    <citation type="submission" date="2025-08" db="UniProtKB">
        <authorList>
            <consortium name="RefSeq"/>
        </authorList>
    </citation>
    <scope>IDENTIFICATION</scope>
</reference>
<feature type="region of interest" description="Disordered" evidence="5">
    <location>
        <begin position="343"/>
        <end position="362"/>
    </location>
</feature>
<proteinExistence type="inferred from homology"/>
<feature type="domain" description="Glycoside hydrolase family 20 catalytic" evidence="6">
    <location>
        <begin position="60"/>
        <end position="206"/>
    </location>
</feature>
<evidence type="ECO:0000256" key="1">
    <source>
        <dbReference type="ARBA" id="ARBA00001231"/>
    </source>
</evidence>
<comment type="similarity">
    <text evidence="2">Belongs to the glycosyl hydrolase 20 family.</text>
</comment>
<dbReference type="PANTHER" id="PTHR21040">
    <property type="entry name" value="BCDNA.GH04120"/>
    <property type="match status" value="1"/>
</dbReference>
<dbReference type="Pfam" id="PF00728">
    <property type="entry name" value="Glyco_hydro_20"/>
    <property type="match status" value="1"/>
</dbReference>
<dbReference type="EC" id="3.2.1.52" evidence="3"/>
<organism evidence="7 8">
    <name type="scientific">Clupea harengus</name>
    <name type="common">Atlantic herring</name>
    <dbReference type="NCBI Taxonomy" id="7950"/>
    <lineage>
        <taxon>Eukaryota</taxon>
        <taxon>Metazoa</taxon>
        <taxon>Chordata</taxon>
        <taxon>Craniata</taxon>
        <taxon>Vertebrata</taxon>
        <taxon>Euteleostomi</taxon>
        <taxon>Actinopterygii</taxon>
        <taxon>Neopterygii</taxon>
        <taxon>Teleostei</taxon>
        <taxon>Clupei</taxon>
        <taxon>Clupeiformes</taxon>
        <taxon>Clupeoidei</taxon>
        <taxon>Clupeidae</taxon>
        <taxon>Clupea</taxon>
    </lineage>
</organism>
<comment type="catalytic activity">
    <reaction evidence="1">
        <text>Hydrolysis of terminal non-reducing N-acetyl-D-hexosamine residues in N-acetyl-beta-D-hexosaminides.</text>
        <dbReference type="EC" id="3.2.1.52"/>
    </reaction>
</comment>
<dbReference type="InterPro" id="IPR017853">
    <property type="entry name" value="GH"/>
</dbReference>